<dbReference type="InterPro" id="IPR050292">
    <property type="entry name" value="Glutamine_Synthetase"/>
</dbReference>
<dbReference type="AlphaFoldDB" id="G0TYX5"/>
<dbReference type="PROSITE" id="PS51987">
    <property type="entry name" value="GS_CATALYTIC"/>
    <property type="match status" value="1"/>
</dbReference>
<evidence type="ECO:0000256" key="8">
    <source>
        <dbReference type="PROSITE-ProRule" id="PRU01331"/>
    </source>
</evidence>
<evidence type="ECO:0000256" key="3">
    <source>
        <dbReference type="ARBA" id="ARBA00012937"/>
    </source>
</evidence>
<reference evidence="11" key="1">
    <citation type="journal article" date="2012" name="Proc. Natl. Acad. Sci. U.S.A.">
        <title>Antigenic diversity is generated by distinct evolutionary mechanisms in African trypanosome species.</title>
        <authorList>
            <person name="Jackson A.P."/>
            <person name="Berry A."/>
            <person name="Aslett M."/>
            <person name="Allison H.C."/>
            <person name="Burton P."/>
            <person name="Vavrova-Anderson J."/>
            <person name="Brown R."/>
            <person name="Browne H."/>
            <person name="Corton N."/>
            <person name="Hauser H."/>
            <person name="Gamble J."/>
            <person name="Gilderthorp R."/>
            <person name="Marcello L."/>
            <person name="McQuillan J."/>
            <person name="Otto T.D."/>
            <person name="Quail M.A."/>
            <person name="Sanders M.J."/>
            <person name="van Tonder A."/>
            <person name="Ginger M.L."/>
            <person name="Field M.C."/>
            <person name="Barry J.D."/>
            <person name="Hertz-Fowler C."/>
            <person name="Berriman M."/>
        </authorList>
    </citation>
    <scope>NUCLEOTIDE SEQUENCE</scope>
    <source>
        <strain evidence="11">Y486</strain>
    </source>
</reference>
<sequence length="385" mass="43375">MLQNDSSFVPCRVTYIWIASSDSQPDIRSKDRTLYLSCCKLDMRPKDLLEEGFFPSWNFDGSSTGQSHGLNTEIVLKPVNAYPCFIPRHFMGTPWFVVVAECYLPNGLPTKDNSRALASSVFNKNLKECPWFGMEQEFFLMKDNHPYGWDSCHIPPQGYYYCGTGSRFARGRKYIDLHYEVCLKMGLNICGTNAEVAVGQWEFQIGPCEGIEMGDQLNVARWVLLRILEADGLYAEFGAKPIPGDWNGSGLHTNFSTASTREFNGIITLYEYCERLKLTASRDIIFYGCDNNLRLTGEHETSNLSAFSYGVGTRGTSIRIPNSVASDGKGYMEDRRPAAAADPYLVSARLFASCMSIDSPEFDSISDIHKKDWMNFYVKLPISTD</sequence>
<dbReference type="GO" id="GO:0004356">
    <property type="term" value="F:glutamine synthetase activity"/>
    <property type="evidence" value="ECO:0007669"/>
    <property type="project" value="UniProtKB-EC"/>
</dbReference>
<evidence type="ECO:0000256" key="6">
    <source>
        <dbReference type="ARBA" id="ARBA00022741"/>
    </source>
</evidence>
<dbReference type="GO" id="GO:0005737">
    <property type="term" value="C:cytoplasm"/>
    <property type="evidence" value="ECO:0007669"/>
    <property type="project" value="UniProtKB-SubCell"/>
</dbReference>
<dbReference type="Gene3D" id="3.10.20.70">
    <property type="entry name" value="Glutamine synthetase, N-terminal domain"/>
    <property type="match status" value="1"/>
</dbReference>
<dbReference type="FunFam" id="3.30.590.10:FF:000011">
    <property type="entry name" value="Glutamine synthetase"/>
    <property type="match status" value="1"/>
</dbReference>
<dbReference type="SUPFAM" id="SSF54368">
    <property type="entry name" value="Glutamine synthetase, N-terminal domain"/>
    <property type="match status" value="1"/>
</dbReference>
<feature type="domain" description="GS catalytic" evidence="10">
    <location>
        <begin position="109"/>
        <end position="385"/>
    </location>
</feature>
<evidence type="ECO:0000256" key="2">
    <source>
        <dbReference type="ARBA" id="ARBA00009897"/>
    </source>
</evidence>
<dbReference type="SMART" id="SM01230">
    <property type="entry name" value="Gln-synt_C"/>
    <property type="match status" value="1"/>
</dbReference>
<evidence type="ECO:0000313" key="11">
    <source>
        <dbReference type="EMBL" id="CCC49178.1"/>
    </source>
</evidence>
<dbReference type="Gene3D" id="3.30.590.10">
    <property type="entry name" value="Glutamine synthetase/guanido kinase, catalytic domain"/>
    <property type="match status" value="1"/>
</dbReference>
<keyword evidence="6" id="KW-0547">Nucleotide-binding</keyword>
<evidence type="ECO:0000256" key="5">
    <source>
        <dbReference type="ARBA" id="ARBA00022598"/>
    </source>
</evidence>
<evidence type="ECO:0000256" key="4">
    <source>
        <dbReference type="ARBA" id="ARBA00022490"/>
    </source>
</evidence>
<keyword evidence="5 11" id="KW-0436">Ligase</keyword>
<dbReference type="InterPro" id="IPR027303">
    <property type="entry name" value="Gln_synth_gly_rich_site"/>
</dbReference>
<dbReference type="OMA" id="DRRPNAN"/>
<evidence type="ECO:0000256" key="9">
    <source>
        <dbReference type="RuleBase" id="RU000384"/>
    </source>
</evidence>
<dbReference type="GO" id="GO:0006542">
    <property type="term" value="P:glutamine biosynthetic process"/>
    <property type="evidence" value="ECO:0007669"/>
    <property type="project" value="InterPro"/>
</dbReference>
<comment type="similarity">
    <text evidence="2 8 9">Belongs to the glutamine synthetase family.</text>
</comment>
<evidence type="ECO:0000256" key="1">
    <source>
        <dbReference type="ARBA" id="ARBA00004496"/>
    </source>
</evidence>
<comment type="subcellular location">
    <subcellularLocation>
        <location evidence="1">Cytoplasm</location>
    </subcellularLocation>
</comment>
<keyword evidence="4" id="KW-0963">Cytoplasm</keyword>
<dbReference type="EC" id="6.3.1.2" evidence="3"/>
<dbReference type="InterPro" id="IPR014746">
    <property type="entry name" value="Gln_synth/guanido_kin_cat_dom"/>
</dbReference>
<evidence type="ECO:0000259" key="10">
    <source>
        <dbReference type="PROSITE" id="PS51987"/>
    </source>
</evidence>
<dbReference type="PANTHER" id="PTHR20852:SF57">
    <property type="entry name" value="GLUTAMINE SYNTHETASE 2 CYTOPLASMIC"/>
    <property type="match status" value="1"/>
</dbReference>
<protein>
    <recommendedName>
        <fullName evidence="3">glutamine synthetase</fullName>
        <ecNumber evidence="3">6.3.1.2</ecNumber>
    </recommendedName>
</protein>
<gene>
    <name evidence="11" type="ORF">TVY486_0705050</name>
</gene>
<accession>G0TYX5</accession>
<dbReference type="InterPro" id="IPR008146">
    <property type="entry name" value="Gln_synth_cat_dom"/>
</dbReference>
<dbReference type="SUPFAM" id="SSF55931">
    <property type="entry name" value="Glutamine synthetase/guanido kinase"/>
    <property type="match status" value="1"/>
</dbReference>
<dbReference type="VEuPathDB" id="TriTrypDB:TvY486_0705050"/>
<evidence type="ECO:0000256" key="7">
    <source>
        <dbReference type="ARBA" id="ARBA00022840"/>
    </source>
</evidence>
<dbReference type="Pfam" id="PF00120">
    <property type="entry name" value="Gln-synt_C"/>
    <property type="match status" value="1"/>
</dbReference>
<proteinExistence type="inferred from homology"/>
<dbReference type="GO" id="GO:0005524">
    <property type="term" value="F:ATP binding"/>
    <property type="evidence" value="ECO:0007669"/>
    <property type="project" value="UniProtKB-KW"/>
</dbReference>
<dbReference type="InterPro" id="IPR036651">
    <property type="entry name" value="Gln_synt_N_sf"/>
</dbReference>
<dbReference type="PROSITE" id="PS00181">
    <property type="entry name" value="GLNA_ATP"/>
    <property type="match status" value="1"/>
</dbReference>
<dbReference type="EMBL" id="HE573023">
    <property type="protein sequence ID" value="CCC49178.1"/>
    <property type="molecule type" value="Genomic_DNA"/>
</dbReference>
<name>G0TYX5_TRYVY</name>
<organism evidence="11">
    <name type="scientific">Trypanosoma vivax (strain Y486)</name>
    <dbReference type="NCBI Taxonomy" id="1055687"/>
    <lineage>
        <taxon>Eukaryota</taxon>
        <taxon>Discoba</taxon>
        <taxon>Euglenozoa</taxon>
        <taxon>Kinetoplastea</taxon>
        <taxon>Metakinetoplastina</taxon>
        <taxon>Trypanosomatida</taxon>
        <taxon>Trypanosomatidae</taxon>
        <taxon>Trypanosoma</taxon>
        <taxon>Duttonella</taxon>
    </lineage>
</organism>
<dbReference type="PANTHER" id="PTHR20852">
    <property type="entry name" value="GLUTAMINE SYNTHETASE"/>
    <property type="match status" value="1"/>
</dbReference>
<keyword evidence="7" id="KW-0067">ATP-binding</keyword>